<dbReference type="Gene3D" id="2.30.110.10">
    <property type="entry name" value="Electron Transport, Fmn-binding Protein, Chain A"/>
    <property type="match status" value="1"/>
</dbReference>
<proteinExistence type="predicted"/>
<dbReference type="EMBL" id="JADNYM010000019">
    <property type="protein sequence ID" value="MBG0740644.1"/>
    <property type="molecule type" value="Genomic_DNA"/>
</dbReference>
<organism evidence="1 2">
    <name type="scientific">Arthrobacter terrae</name>
    <dbReference type="NCBI Taxonomy" id="2935737"/>
    <lineage>
        <taxon>Bacteria</taxon>
        <taxon>Bacillati</taxon>
        <taxon>Actinomycetota</taxon>
        <taxon>Actinomycetes</taxon>
        <taxon>Micrococcales</taxon>
        <taxon>Micrococcaceae</taxon>
        <taxon>Arthrobacter</taxon>
    </lineage>
</organism>
<evidence type="ECO:0000313" key="1">
    <source>
        <dbReference type="EMBL" id="MBG0740644.1"/>
    </source>
</evidence>
<dbReference type="AlphaFoldDB" id="A0A931CSH9"/>
<protein>
    <submittedName>
        <fullName evidence="1">Pyridoxamine 5'-phosphate oxidase family protein</fullName>
    </submittedName>
</protein>
<reference evidence="1 2" key="1">
    <citation type="submission" date="2020-11" db="EMBL/GenBank/DDBJ databases">
        <title>Arthrobacter antarcticus sp. nov., isolated from Antarctic Soil.</title>
        <authorList>
            <person name="Li J."/>
        </authorList>
    </citation>
    <scope>NUCLEOTIDE SEQUENCE [LARGE SCALE GENOMIC DNA]</scope>
    <source>
        <strain evidence="1 2">Z1-20</strain>
    </source>
</reference>
<dbReference type="RefSeq" id="WP_196397579.1">
    <property type="nucleotide sequence ID" value="NZ_JADNYM010000019.1"/>
</dbReference>
<dbReference type="InterPro" id="IPR024747">
    <property type="entry name" value="Pyridox_Oxase-rel"/>
</dbReference>
<dbReference type="Proteomes" id="UP000655366">
    <property type="component" value="Unassembled WGS sequence"/>
</dbReference>
<keyword evidence="2" id="KW-1185">Reference proteome</keyword>
<comment type="caution">
    <text evidence="1">The sequence shown here is derived from an EMBL/GenBank/DDBJ whole genome shotgun (WGS) entry which is preliminary data.</text>
</comment>
<sequence>MSTNQPAARTEILDHSVCWALLRGVSVGRLAVWVDDHPDIFPINYAVDHATVVFRTGEGTKLSAAAGAVPVAMEADGVDPDTGIAWSVVVKGPASAVSGTDEVLETFSLMLFPWEAGHKDVFLRISPTLVTGRRFQVTPPAEWWTAQAQAPRTAQE</sequence>
<accession>A0A931CSH9</accession>
<gene>
    <name evidence="1" type="ORF">IV500_14785</name>
</gene>
<dbReference type="InterPro" id="IPR012349">
    <property type="entry name" value="Split_barrel_FMN-bd"/>
</dbReference>
<evidence type="ECO:0000313" key="2">
    <source>
        <dbReference type="Proteomes" id="UP000655366"/>
    </source>
</evidence>
<dbReference type="SUPFAM" id="SSF50475">
    <property type="entry name" value="FMN-binding split barrel"/>
    <property type="match status" value="1"/>
</dbReference>
<dbReference type="Pfam" id="PF12900">
    <property type="entry name" value="Pyridox_ox_2"/>
    <property type="match status" value="1"/>
</dbReference>
<name>A0A931CSH9_9MICC</name>